<dbReference type="PANTHER" id="PTHR21294:SF8">
    <property type="entry name" value="ELECTRON TRANSFER FLAVOPROTEIN SUBUNIT BETA"/>
    <property type="match status" value="1"/>
</dbReference>
<dbReference type="Pfam" id="PF01012">
    <property type="entry name" value="ETF"/>
    <property type="match status" value="1"/>
</dbReference>
<comment type="function">
    <text evidence="6">The electron transfer flavoprotein serves as a specific electron acceptor for other dehydrogenases. It transfers the electrons to the main respiratory chain via ETF-ubiquinone oxidoreductase (ETF dehydrogenase).</text>
</comment>
<organism evidence="10 11">
    <name type="scientific">Persicimonas caeni</name>
    <dbReference type="NCBI Taxonomy" id="2292766"/>
    <lineage>
        <taxon>Bacteria</taxon>
        <taxon>Deltaproteobacteria</taxon>
        <taxon>Bradymonadales</taxon>
        <taxon>Bradymonadaceae</taxon>
        <taxon>Persicimonas</taxon>
    </lineage>
</organism>
<keyword evidence="5" id="KW-0249">Electron transport</keyword>
<evidence type="ECO:0000256" key="2">
    <source>
        <dbReference type="ARBA" id="ARBA00011355"/>
    </source>
</evidence>
<comment type="similarity">
    <text evidence="1">Belongs to the ETF beta-subunit/FixA family.</text>
</comment>
<dbReference type="PIRSF" id="PIRSF000090">
    <property type="entry name" value="Beta-ETF"/>
    <property type="match status" value="1"/>
</dbReference>
<reference evidence="10 11" key="1">
    <citation type="submission" date="2019-06" db="EMBL/GenBank/DDBJ databases">
        <title>Persicimonas caeni gen. nov., sp. nov., a predatory bacterium isolated from solar saltern.</title>
        <authorList>
            <person name="Wang S."/>
        </authorList>
    </citation>
    <scope>NUCLEOTIDE SEQUENCE [LARGE SCALE GENOMIC DNA]</scope>
    <source>
        <strain evidence="10 11">YN101</strain>
    </source>
</reference>
<dbReference type="InterPro" id="IPR014729">
    <property type="entry name" value="Rossmann-like_a/b/a_fold"/>
</dbReference>
<comment type="cofactor">
    <cofactor evidence="8">
        <name>AMP</name>
        <dbReference type="ChEBI" id="CHEBI:456215"/>
    </cofactor>
</comment>
<dbReference type="EMBL" id="CP041186">
    <property type="protein sequence ID" value="QDG52669.1"/>
    <property type="molecule type" value="Genomic_DNA"/>
</dbReference>
<evidence type="ECO:0000256" key="4">
    <source>
        <dbReference type="ARBA" id="ARBA00022448"/>
    </source>
</evidence>
<accession>A0A5B8Y8G0</accession>
<dbReference type="InterPro" id="IPR014730">
    <property type="entry name" value="ETF_a/b_N"/>
</dbReference>
<dbReference type="Proteomes" id="UP000315995">
    <property type="component" value="Chromosome"/>
</dbReference>
<name>A0A4Y6PWZ9_PERCE</name>
<feature type="domain" description="Electron transfer flavoprotein alpha/beta-subunit N-terminal" evidence="9">
    <location>
        <begin position="23"/>
        <end position="210"/>
    </location>
</feature>
<dbReference type="GO" id="GO:0046395">
    <property type="term" value="P:carboxylic acid catabolic process"/>
    <property type="evidence" value="ECO:0007669"/>
    <property type="project" value="UniProtKB-ARBA"/>
</dbReference>
<accession>A0A4Y6PWZ9</accession>
<dbReference type="OrthoDB" id="9781325at2"/>
<keyword evidence="4" id="KW-0813">Transport</keyword>
<protein>
    <recommendedName>
        <fullName evidence="3">Electron transfer flavoprotein subunit beta</fullName>
    </recommendedName>
    <alternativeName>
        <fullName evidence="7">Electron transfer flavoprotein small subunit</fullName>
    </alternativeName>
</protein>
<proteinExistence type="inferred from homology"/>
<dbReference type="PANTHER" id="PTHR21294">
    <property type="entry name" value="ELECTRON TRANSFER FLAVOPROTEIN BETA-SUBUNIT"/>
    <property type="match status" value="1"/>
</dbReference>
<evidence type="ECO:0000259" key="9">
    <source>
        <dbReference type="SMART" id="SM00893"/>
    </source>
</evidence>
<evidence type="ECO:0000313" key="11">
    <source>
        <dbReference type="Proteomes" id="UP000315995"/>
    </source>
</evidence>
<keyword evidence="11" id="KW-1185">Reference proteome</keyword>
<dbReference type="InterPro" id="IPR033948">
    <property type="entry name" value="ETF_beta_N"/>
</dbReference>
<dbReference type="Gene3D" id="3.40.50.620">
    <property type="entry name" value="HUPs"/>
    <property type="match status" value="1"/>
</dbReference>
<evidence type="ECO:0000256" key="5">
    <source>
        <dbReference type="ARBA" id="ARBA00022982"/>
    </source>
</evidence>
<dbReference type="InterPro" id="IPR012255">
    <property type="entry name" value="ETF_b"/>
</dbReference>
<dbReference type="GO" id="GO:0009055">
    <property type="term" value="F:electron transfer activity"/>
    <property type="evidence" value="ECO:0007669"/>
    <property type="project" value="InterPro"/>
</dbReference>
<evidence type="ECO:0000256" key="7">
    <source>
        <dbReference type="ARBA" id="ARBA00042002"/>
    </source>
</evidence>
<dbReference type="SMART" id="SM00893">
    <property type="entry name" value="ETF"/>
    <property type="match status" value="1"/>
</dbReference>
<evidence type="ECO:0000256" key="1">
    <source>
        <dbReference type="ARBA" id="ARBA00007557"/>
    </source>
</evidence>
<dbReference type="CDD" id="cd01714">
    <property type="entry name" value="ETF_beta"/>
    <property type="match status" value="1"/>
</dbReference>
<gene>
    <name evidence="10" type="ORF">FIV42_18565</name>
</gene>
<sequence length="248" mass="27011">MKILTTVKRVADPDMKIKIAPDGSQLVTEGAEFVMNQMDEWGVEEAIQLKEEHGGEVVVVSVGPSAATKEIRTALAMGADRGILVETDADLDSDAVARVLAEVVKEEQPDVITMGKLSLDTDRNQTAQLLSAYLDYPQATYAYNVEIADGWASVGREIDGGTNTKRVKLPAIITAIERLNEPRYASLPGIMKAKRKPIDTKSPEDLGVDIAPKVKAVQYELPPEREAGEIVEDVDELISKLKNEAKVL</sequence>
<comment type="subunit">
    <text evidence="2">Heterodimer of an alpha and a beta subunit.</text>
</comment>
<evidence type="ECO:0000256" key="6">
    <source>
        <dbReference type="ARBA" id="ARBA00025649"/>
    </source>
</evidence>
<evidence type="ECO:0000256" key="8">
    <source>
        <dbReference type="ARBA" id="ARBA00049933"/>
    </source>
</evidence>
<dbReference type="SUPFAM" id="SSF52402">
    <property type="entry name" value="Adenine nucleotide alpha hydrolases-like"/>
    <property type="match status" value="1"/>
</dbReference>
<evidence type="ECO:0000256" key="3">
    <source>
        <dbReference type="ARBA" id="ARBA00016797"/>
    </source>
</evidence>
<evidence type="ECO:0000313" key="10">
    <source>
        <dbReference type="EMBL" id="QDG52669.1"/>
    </source>
</evidence>
<dbReference type="FunFam" id="3.40.50.620:FF:000011">
    <property type="entry name" value="Electron transfer flavoprotein subunit beta"/>
    <property type="match status" value="1"/>
</dbReference>
<dbReference type="AlphaFoldDB" id="A0A4Y6PWZ9"/>